<feature type="compositionally biased region" description="Basic and acidic residues" evidence="2">
    <location>
        <begin position="139"/>
        <end position="152"/>
    </location>
</feature>
<feature type="compositionally biased region" description="Low complexity" evidence="2">
    <location>
        <begin position="738"/>
        <end position="766"/>
    </location>
</feature>
<sequence length="2013" mass="215078">MDAAFPMIWAVSIPLTGLCLPSPTGIRRGGAATVSNSSTEAGRTTGAADDGSRRSGRQAERRQAAERRSRSAERSGLPGRTTTRSTGTDRRGTTRWASLNVAPAREAVGGSARSAVAPGATPSAGGGGRGGSQQARRRQVAERRGRSAERGRRPGGAAARSAGAGRRMTTRSTSRALSGSTRTAEAPGEAPAGVAEAGVDRAGAGMVLRSSGGSAGLQEDRSDQQLAWAVESAVLAGDVLGDGTGEAGEQVVGWRVQDVGEGPFQEGGVGEVAGSPVGAGAASPRAASWPGHAGGAALLGRRVRVVWPAEGASFDGTVHSWSPVDGQHEVWYDDGDIQRHDLSEEQVEWLGHEQEQQPQEGVSPASPPRVEGLVDVAEDADAGGGDSSVGELSPVVAAVVAAVGTPQSNSRPDPTDGLESPPVPEGLVGLLGTPDRPSEGRDDPLVVAGVTSPGSADRDAPQLGAPRPSPGMERQRFVGPLFRPVEGEWYGHVMRSMPPSGIIRDGVATTFSWFFCPLILDAVGWESAFPYLPRDAGWNEMVSGLARVLREAGVTWEVIAGYILEEGMHPFHFSRQRQEQLIQMDQQLGQEVQMFASGLVASARLLETGRGLVGSTGGQGYRRPRGRALVGHRLRVCYPGSPRVGTVTEYQPAAEGVTARHVIQWDDTGMVDVIDLPNSRIPVEFLSRHGSQVLWRHARGGTVSDPSGAGQRAPEQPSSPSQTHAASQPLPERRADAQRGGPSPSSQPAASRHTAASHRQQQRQAAGSGGVPRTFLSLVAEACDGPVVEGESSSGGAGTPGGEHALLDACALEALLRGEAGGADTFTHHQGILSRNLTVDELDGISRFLDPPESVVFQDERREHPFISDRGWADEESRLFRGSVVSPSLRAAWRHMREADARRYGPLPEQDTLVVEVTEGAHGYSGVEAATALHSFRVQESGEAGVPEWSANGMDLGDACSICTLEWESGQGASQWPCGHSSHQICAGRWLVQNGSCTICRSDPIELLISQRRQRSNQDARANLAARRASRTGWGPEVGGGERTEGDAVVRRPLLPVIPAPGSAAPRRERRRRAVDFDGDPPPGEDEPAFRCPVCTDRVHPNPFRMSRHLRQHHVPDDYALTDLSAFGCASCPRCEVAFASGAPLTSHFATCASRVERGGGEREGDSGAGGAHVGGAPGAARGGRPEAEALVDPVIPDASWAWLRGLDLAEVFACPCTTARHVPKRARNQFAEAMRWVMRSLGSGDEDYWRLLGLAPRLLLGSIPGARKKTLPAEVVRERVRCMLAGDWEELFRVSVPSPPAWLARASEERTFADMETLEALRDLHPAGDGLPGRVQAAPLELDDAVVEAECRRLPVASGPGCSQLRFEHIGVIFGRGDGLPAIKHACQQLVEDRVPAGVLPWLMGARLVALLKPGGGVRPIACGESLRRLAGKVVCRQMRTRWATYFSPPPLEGANSSAAQLGVGVPGGAEVCVHTVQALLGACPSWCDLALDCKNAFNTVKRGVIYKEVSDNFPELLGLAESSFRHEARLGWQGDDGEFRWVSSAEGAQQGDPLGPFFMAVALQPALQTTLDEHPDVFIMAYLDDIHILGPPDKVRAAYDTIFPLLRAARLELNVPKSTVFCPDGACPEFDDVVDEAGTPMPGAAVPLPGIKVLGIPVGSDRWVADKCVEMALAAGGILPKLARLDDPQVQLLLLRYCAHPRFMHLVGHPVPESLRVPEAAPVWGGFGSSQPTRQKELTNYQHGSDWLRLFDAANTSVRARLLSLSRDGATAHLNALPSDGGFRMRPDAAIISLCLQLGVSIPLVREVSAVGTGRCACGDVVDGFGYHYLACNRRGMFTYQHDAVQDVLFEILRKVFDPASVKRTHTYHRSYSPRWRPDITVLNYDGRGRHLIIDVAIGFPCAQTYVEGAARVPLHTAAAMERRKVETYGDVTPHRLVPFAVEVFGGLGAQAQQLLQDCERRRQDRLGPELATATWSTPTFASYWGQRIMVAMHGAQGFGLHGRALEDYTH</sequence>
<dbReference type="PROSITE" id="PS50089">
    <property type="entry name" value="ZF_RING_2"/>
    <property type="match status" value="1"/>
</dbReference>
<keyword evidence="1" id="KW-0862">Zinc</keyword>
<comment type="caution">
    <text evidence="5">The sequence shown here is derived from an EMBL/GenBank/DDBJ whole genome shotgun (WGS) entry which is preliminary data.</text>
</comment>
<feature type="signal peptide" evidence="3">
    <location>
        <begin position="1"/>
        <end position="19"/>
    </location>
</feature>
<accession>A0AAE0FZ03</accession>
<dbReference type="Gene3D" id="2.30.30.140">
    <property type="match status" value="1"/>
</dbReference>
<dbReference type="GO" id="GO:0008270">
    <property type="term" value="F:zinc ion binding"/>
    <property type="evidence" value="ECO:0007669"/>
    <property type="project" value="UniProtKB-KW"/>
</dbReference>
<dbReference type="PANTHER" id="PTHR48462">
    <property type="entry name" value="PROTEIN, PUTATIVE-RELATED"/>
    <property type="match status" value="1"/>
</dbReference>
<organism evidence="5 6">
    <name type="scientific">Cymbomonas tetramitiformis</name>
    <dbReference type="NCBI Taxonomy" id="36881"/>
    <lineage>
        <taxon>Eukaryota</taxon>
        <taxon>Viridiplantae</taxon>
        <taxon>Chlorophyta</taxon>
        <taxon>Pyramimonadophyceae</taxon>
        <taxon>Pyramimonadales</taxon>
        <taxon>Pyramimonadaceae</taxon>
        <taxon>Cymbomonas</taxon>
    </lineage>
</organism>
<evidence type="ECO:0000256" key="2">
    <source>
        <dbReference type="SAM" id="MobiDB-lite"/>
    </source>
</evidence>
<dbReference type="Proteomes" id="UP001190700">
    <property type="component" value="Unassembled WGS sequence"/>
</dbReference>
<feature type="region of interest" description="Disordered" evidence="2">
    <location>
        <begin position="1058"/>
        <end position="1090"/>
    </location>
</feature>
<dbReference type="InterPro" id="IPR013083">
    <property type="entry name" value="Znf_RING/FYVE/PHD"/>
</dbReference>
<dbReference type="Gene3D" id="3.30.40.10">
    <property type="entry name" value="Zinc/RING finger domain, C3HC4 (zinc finger)"/>
    <property type="match status" value="1"/>
</dbReference>
<keyword evidence="1" id="KW-0863">Zinc-finger</keyword>
<dbReference type="SUPFAM" id="SSF57850">
    <property type="entry name" value="RING/U-box"/>
    <property type="match status" value="1"/>
</dbReference>
<feature type="compositionally biased region" description="Low complexity" evidence="2">
    <location>
        <begin position="74"/>
        <end position="86"/>
    </location>
</feature>
<evidence type="ECO:0000313" key="6">
    <source>
        <dbReference type="Proteomes" id="UP001190700"/>
    </source>
</evidence>
<protein>
    <recommendedName>
        <fullName evidence="4">RING-type domain-containing protein</fullName>
    </recommendedName>
</protein>
<feature type="compositionally biased region" description="Acidic residues" evidence="2">
    <location>
        <begin position="1077"/>
        <end position="1087"/>
    </location>
</feature>
<dbReference type="Pfam" id="PF13639">
    <property type="entry name" value="zf-RING_2"/>
    <property type="match status" value="1"/>
</dbReference>
<reference evidence="5 6" key="1">
    <citation type="journal article" date="2015" name="Genome Biol. Evol.">
        <title>Comparative Genomics of a Bacterivorous Green Alga Reveals Evolutionary Causalities and Consequences of Phago-Mixotrophic Mode of Nutrition.</title>
        <authorList>
            <person name="Burns J.A."/>
            <person name="Paasch A."/>
            <person name="Narechania A."/>
            <person name="Kim E."/>
        </authorList>
    </citation>
    <scope>NUCLEOTIDE SEQUENCE [LARGE SCALE GENOMIC DNA]</scope>
    <source>
        <strain evidence="5 6">PLY_AMNH</strain>
    </source>
</reference>
<evidence type="ECO:0000259" key="4">
    <source>
        <dbReference type="PROSITE" id="PS50089"/>
    </source>
</evidence>
<feature type="region of interest" description="Disordered" evidence="2">
    <location>
        <begin position="699"/>
        <end position="770"/>
    </location>
</feature>
<feature type="domain" description="RING-type" evidence="4">
    <location>
        <begin position="960"/>
        <end position="1001"/>
    </location>
</feature>
<dbReference type="Pfam" id="PF00078">
    <property type="entry name" value="RVT_1"/>
    <property type="match status" value="1"/>
</dbReference>
<evidence type="ECO:0000256" key="1">
    <source>
        <dbReference type="PROSITE-ProRule" id="PRU00175"/>
    </source>
</evidence>
<feature type="region of interest" description="Disordered" evidence="2">
    <location>
        <begin position="1158"/>
        <end position="1186"/>
    </location>
</feature>
<dbReference type="CDD" id="cd20404">
    <property type="entry name" value="Tudor_Agenet_AtEML-like"/>
    <property type="match status" value="1"/>
</dbReference>
<feature type="compositionally biased region" description="Basic and acidic residues" evidence="2">
    <location>
        <begin position="50"/>
        <end position="73"/>
    </location>
</feature>
<keyword evidence="1" id="KW-0479">Metal-binding</keyword>
<feature type="compositionally biased region" description="Low complexity" evidence="2">
    <location>
        <begin position="114"/>
        <end position="123"/>
    </location>
</feature>
<feature type="compositionally biased region" description="Polar residues" evidence="2">
    <location>
        <begin position="716"/>
        <end position="726"/>
    </location>
</feature>
<feature type="compositionally biased region" description="Low complexity" evidence="2">
    <location>
        <begin position="184"/>
        <end position="193"/>
    </location>
</feature>
<evidence type="ECO:0000256" key="3">
    <source>
        <dbReference type="SAM" id="SignalP"/>
    </source>
</evidence>
<gene>
    <name evidence="5" type="ORF">CYMTET_23049</name>
</gene>
<keyword evidence="6" id="KW-1185">Reference proteome</keyword>
<feature type="compositionally biased region" description="Polar residues" evidence="2">
    <location>
        <begin position="33"/>
        <end position="42"/>
    </location>
</feature>
<dbReference type="InterPro" id="IPR001841">
    <property type="entry name" value="Znf_RING"/>
</dbReference>
<dbReference type="InterPro" id="IPR043502">
    <property type="entry name" value="DNA/RNA_pol_sf"/>
</dbReference>
<feature type="compositionally biased region" description="Gly residues" evidence="2">
    <location>
        <begin position="1167"/>
        <end position="1182"/>
    </location>
</feature>
<name>A0AAE0FZ03_9CHLO</name>
<evidence type="ECO:0000313" key="5">
    <source>
        <dbReference type="EMBL" id="KAK3268450.1"/>
    </source>
</evidence>
<dbReference type="EMBL" id="LGRX02011822">
    <property type="protein sequence ID" value="KAK3268450.1"/>
    <property type="molecule type" value="Genomic_DNA"/>
</dbReference>
<feature type="region of interest" description="Disordered" evidence="2">
    <location>
        <begin position="405"/>
        <end position="475"/>
    </location>
</feature>
<keyword evidence="3" id="KW-0732">Signal</keyword>
<feature type="region of interest" description="Disordered" evidence="2">
    <location>
        <begin position="28"/>
        <end position="193"/>
    </location>
</feature>
<feature type="chain" id="PRO_5042199983" description="RING-type domain-containing protein" evidence="3">
    <location>
        <begin position="20"/>
        <end position="2013"/>
    </location>
</feature>
<dbReference type="InterPro" id="IPR000477">
    <property type="entry name" value="RT_dom"/>
</dbReference>
<dbReference type="SUPFAM" id="SSF56672">
    <property type="entry name" value="DNA/RNA polymerases"/>
    <property type="match status" value="1"/>
</dbReference>
<feature type="compositionally biased region" description="Low complexity" evidence="2">
    <location>
        <begin position="155"/>
        <end position="167"/>
    </location>
</feature>
<feature type="compositionally biased region" description="Polar residues" evidence="2">
    <location>
        <begin position="170"/>
        <end position="183"/>
    </location>
</feature>
<proteinExistence type="predicted"/>
<feature type="region of interest" description="Disordered" evidence="2">
    <location>
        <begin position="1019"/>
        <end position="1044"/>
    </location>
</feature>
<dbReference type="PANTHER" id="PTHR48462:SF1">
    <property type="entry name" value="PROTEIN, PUTATIVE-RELATED"/>
    <property type="match status" value="1"/>
</dbReference>